<keyword evidence="10" id="KW-1185">Reference proteome</keyword>
<dbReference type="NCBIfam" id="NF004403">
    <property type="entry name" value="PRK05758.2-4"/>
    <property type="match status" value="1"/>
</dbReference>
<evidence type="ECO:0000256" key="8">
    <source>
        <dbReference type="HAMAP-Rule" id="MF_01416"/>
    </source>
</evidence>
<sequence length="181" mass="20313">MTGGVVAKRYALALFQIAKEKESVDQFAEELRVVKHVFTENSDLLQVLAHPKVSLENKKAMLKEAFASLTTEVLNTLLLLVENKRINIVNELQDCYVQLANEEQGTEDAKVYSVRPLKDEELKALSEVFAKKIGKQSLRLENIIDQSLIGGIKLRIGNRIYDGSVSGKLERIERELVAKSS</sequence>
<evidence type="ECO:0000256" key="6">
    <source>
        <dbReference type="ARBA" id="ARBA00023196"/>
    </source>
</evidence>
<evidence type="ECO:0000256" key="2">
    <source>
        <dbReference type="ARBA" id="ARBA00022448"/>
    </source>
</evidence>
<comment type="function">
    <text evidence="8">F(1)F(0) ATP synthase produces ATP from ADP in the presence of a proton or sodium gradient. F-type ATPases consist of two structural domains, F(1) containing the extramembraneous catalytic core and F(0) containing the membrane proton channel, linked together by a central stalk and a peripheral stalk. During catalysis, ATP synthesis in the catalytic domain of F(1) is coupled via a rotary mechanism of the central stalk subunits to proton translocation.</text>
</comment>
<gene>
    <name evidence="8" type="primary">atpH</name>
    <name evidence="9" type="ORF">J2S06_001685</name>
</gene>
<evidence type="ECO:0000313" key="9">
    <source>
        <dbReference type="EMBL" id="MDQ0162608.1"/>
    </source>
</evidence>
<comment type="function">
    <text evidence="8">This protein is part of the stalk that links CF(0) to CF(1). It either transmits conformational changes from CF(0) to CF(1) or is implicated in proton conduction.</text>
</comment>
<dbReference type="PRINTS" id="PR00125">
    <property type="entry name" value="ATPASEDELTA"/>
</dbReference>
<evidence type="ECO:0000256" key="3">
    <source>
        <dbReference type="ARBA" id="ARBA00022781"/>
    </source>
</evidence>
<dbReference type="InterPro" id="IPR026015">
    <property type="entry name" value="ATP_synth_OSCP/delta_N_sf"/>
</dbReference>
<evidence type="ECO:0000256" key="1">
    <source>
        <dbReference type="ARBA" id="ARBA00004370"/>
    </source>
</evidence>
<dbReference type="Pfam" id="PF00213">
    <property type="entry name" value="OSCP"/>
    <property type="match status" value="1"/>
</dbReference>
<dbReference type="EMBL" id="JAUSTR010000005">
    <property type="protein sequence ID" value="MDQ0162608.1"/>
    <property type="molecule type" value="Genomic_DNA"/>
</dbReference>
<keyword evidence="4 8" id="KW-0406">Ion transport</keyword>
<dbReference type="RefSeq" id="WP_419151995.1">
    <property type="nucleotide sequence ID" value="NZ_JAUSTR010000005.1"/>
</dbReference>
<protein>
    <recommendedName>
        <fullName evidence="8">ATP synthase subunit delta</fullName>
    </recommendedName>
    <alternativeName>
        <fullName evidence="8">ATP synthase F(1) sector subunit delta</fullName>
    </alternativeName>
    <alternativeName>
        <fullName evidence="8">F-type ATPase subunit delta</fullName>
        <shortName evidence="8">F-ATPase subunit delta</shortName>
    </alternativeName>
</protein>
<dbReference type="NCBIfam" id="TIGR01145">
    <property type="entry name" value="ATP_synt_delta"/>
    <property type="match status" value="1"/>
</dbReference>
<keyword evidence="8" id="KW-1003">Cell membrane</keyword>
<keyword evidence="5 8" id="KW-0472">Membrane</keyword>
<dbReference type="SUPFAM" id="SSF47928">
    <property type="entry name" value="N-terminal domain of the delta subunit of the F1F0-ATP synthase"/>
    <property type="match status" value="1"/>
</dbReference>
<dbReference type="InterPro" id="IPR020781">
    <property type="entry name" value="ATPase_OSCP/d_CS"/>
</dbReference>
<evidence type="ECO:0000256" key="5">
    <source>
        <dbReference type="ARBA" id="ARBA00023136"/>
    </source>
</evidence>
<dbReference type="PROSITE" id="PS00389">
    <property type="entry name" value="ATPASE_DELTA"/>
    <property type="match status" value="1"/>
</dbReference>
<keyword evidence="3 8" id="KW-0375">Hydrogen ion transport</keyword>
<dbReference type="HAMAP" id="MF_01416">
    <property type="entry name" value="ATP_synth_delta_bact"/>
    <property type="match status" value="1"/>
</dbReference>
<evidence type="ECO:0000256" key="4">
    <source>
        <dbReference type="ARBA" id="ARBA00023065"/>
    </source>
</evidence>
<accession>A0ABT9VNQ3</accession>
<comment type="caution">
    <text evidence="9">The sequence shown here is derived from an EMBL/GenBank/DDBJ whole genome shotgun (WGS) entry which is preliminary data.</text>
</comment>
<reference evidence="9 10" key="1">
    <citation type="submission" date="2023-07" db="EMBL/GenBank/DDBJ databases">
        <title>Genomic Encyclopedia of Type Strains, Phase IV (KMG-IV): sequencing the most valuable type-strain genomes for metagenomic binning, comparative biology and taxonomic classification.</title>
        <authorList>
            <person name="Goeker M."/>
        </authorList>
    </citation>
    <scope>NUCLEOTIDE SEQUENCE [LARGE SCALE GENOMIC DNA]</scope>
    <source>
        <strain evidence="9 10">DSM 19092</strain>
    </source>
</reference>
<name>A0ABT9VNQ3_9BACI</name>
<proteinExistence type="inferred from homology"/>
<dbReference type="Proteomes" id="UP001225646">
    <property type="component" value="Unassembled WGS sequence"/>
</dbReference>
<dbReference type="PANTHER" id="PTHR11910">
    <property type="entry name" value="ATP SYNTHASE DELTA CHAIN"/>
    <property type="match status" value="1"/>
</dbReference>
<dbReference type="Gene3D" id="1.10.520.20">
    <property type="entry name" value="N-terminal domain of the delta subunit of the F1F0-ATP synthase"/>
    <property type="match status" value="1"/>
</dbReference>
<comment type="similarity">
    <text evidence="8">Belongs to the ATPase delta chain family.</text>
</comment>
<comment type="subcellular location">
    <subcellularLocation>
        <location evidence="8">Cell membrane</location>
        <topology evidence="8">Peripheral membrane protein</topology>
    </subcellularLocation>
    <subcellularLocation>
        <location evidence="1">Membrane</location>
    </subcellularLocation>
</comment>
<organism evidence="9 10">
    <name type="scientific">Aeribacillus alveayuensis</name>
    <dbReference type="NCBI Taxonomy" id="279215"/>
    <lineage>
        <taxon>Bacteria</taxon>
        <taxon>Bacillati</taxon>
        <taxon>Bacillota</taxon>
        <taxon>Bacilli</taxon>
        <taxon>Bacillales</taxon>
        <taxon>Bacillaceae</taxon>
        <taxon>Aeribacillus</taxon>
    </lineage>
</organism>
<evidence type="ECO:0000313" key="10">
    <source>
        <dbReference type="Proteomes" id="UP001225646"/>
    </source>
</evidence>
<keyword evidence="7 8" id="KW-0066">ATP synthesis</keyword>
<keyword evidence="2 8" id="KW-0813">Transport</keyword>
<dbReference type="InterPro" id="IPR000711">
    <property type="entry name" value="ATPase_OSCP/dsu"/>
</dbReference>
<evidence type="ECO:0000256" key="7">
    <source>
        <dbReference type="ARBA" id="ARBA00023310"/>
    </source>
</evidence>
<keyword evidence="6 8" id="KW-0139">CF(1)</keyword>